<dbReference type="Gene3D" id="1.10.10.10">
    <property type="entry name" value="Winged helix-like DNA-binding domain superfamily/Winged helix DNA-binding domain"/>
    <property type="match status" value="1"/>
</dbReference>
<dbReference type="PANTHER" id="PTHR44688:SF16">
    <property type="entry name" value="DNA-BINDING TRANSCRIPTIONAL ACTIVATOR DEVR_DOSR"/>
    <property type="match status" value="1"/>
</dbReference>
<keyword evidence="2" id="KW-0238">DNA-binding</keyword>
<keyword evidence="9" id="KW-1185">Reference proteome</keyword>
<dbReference type="PROSITE" id="PS50043">
    <property type="entry name" value="HTH_LUXR_2"/>
    <property type="match status" value="1"/>
</dbReference>
<dbReference type="InterPro" id="IPR001789">
    <property type="entry name" value="Sig_transdc_resp-reg_receiver"/>
</dbReference>
<dbReference type="InterPro" id="IPR000792">
    <property type="entry name" value="Tscrpt_reg_LuxR_C"/>
</dbReference>
<dbReference type="PANTHER" id="PTHR44688">
    <property type="entry name" value="DNA-BINDING TRANSCRIPTIONAL ACTIVATOR DEVR_DOSR"/>
    <property type="match status" value="1"/>
</dbReference>
<accession>A0A845A4J4</accession>
<gene>
    <name evidence="8" type="ORF">GRI39_00180</name>
</gene>
<keyword evidence="3" id="KW-0804">Transcription</keyword>
<feature type="domain" description="HTH luxR-type" evidence="6">
    <location>
        <begin position="134"/>
        <end position="199"/>
    </location>
</feature>
<keyword evidence="1" id="KW-0805">Transcription regulation</keyword>
<evidence type="ECO:0000256" key="3">
    <source>
        <dbReference type="ARBA" id="ARBA00023163"/>
    </source>
</evidence>
<evidence type="ECO:0000256" key="4">
    <source>
        <dbReference type="PROSITE-ProRule" id="PRU00169"/>
    </source>
</evidence>
<dbReference type="PROSITE" id="PS00622">
    <property type="entry name" value="HTH_LUXR_1"/>
    <property type="match status" value="1"/>
</dbReference>
<sequence>MEQRLTIHFVDNDSRARAEKARIAYASGHHAEVYSDLQELITIKPNSGILMVVDRIISGDPEGVMTRLGEAGISLPLVVTSEQPTVEHVVHTMKAGALDYLKTPFTQPQFDSVMASIAREAEAHMEARRTLIEARQRISNLSKREREVLDWLAEGNSNKAIARALNISPRTVEIHRANMMEKLGTHHSAEAVRLRIEAQLEENAARQGEEELPPQVTAVRRTSDRSVFAR</sequence>
<dbReference type="CDD" id="cd06170">
    <property type="entry name" value="LuxR_C_like"/>
    <property type="match status" value="1"/>
</dbReference>
<dbReference type="EMBL" id="WTYQ01000001">
    <property type="protein sequence ID" value="MXP24467.1"/>
    <property type="molecule type" value="Genomic_DNA"/>
</dbReference>
<dbReference type="OrthoDB" id="9782655at2"/>
<dbReference type="Pfam" id="PF00196">
    <property type="entry name" value="GerE"/>
    <property type="match status" value="1"/>
</dbReference>
<dbReference type="GO" id="GO:0003677">
    <property type="term" value="F:DNA binding"/>
    <property type="evidence" value="ECO:0007669"/>
    <property type="project" value="UniProtKB-KW"/>
</dbReference>
<evidence type="ECO:0000259" key="6">
    <source>
        <dbReference type="PROSITE" id="PS50043"/>
    </source>
</evidence>
<proteinExistence type="predicted"/>
<dbReference type="GO" id="GO:0006355">
    <property type="term" value="P:regulation of DNA-templated transcription"/>
    <property type="evidence" value="ECO:0007669"/>
    <property type="project" value="InterPro"/>
</dbReference>
<organism evidence="8 9">
    <name type="scientific">Altericroceibacterium indicum</name>
    <dbReference type="NCBI Taxonomy" id="374177"/>
    <lineage>
        <taxon>Bacteria</taxon>
        <taxon>Pseudomonadati</taxon>
        <taxon>Pseudomonadota</taxon>
        <taxon>Alphaproteobacteria</taxon>
        <taxon>Sphingomonadales</taxon>
        <taxon>Erythrobacteraceae</taxon>
        <taxon>Altericroceibacterium</taxon>
    </lineage>
</organism>
<dbReference type="SMART" id="SM00421">
    <property type="entry name" value="HTH_LUXR"/>
    <property type="match status" value="1"/>
</dbReference>
<dbReference type="RefSeq" id="WP_160737704.1">
    <property type="nucleotide sequence ID" value="NZ_WTYQ01000001.1"/>
</dbReference>
<dbReference type="PROSITE" id="PS50110">
    <property type="entry name" value="RESPONSE_REGULATORY"/>
    <property type="match status" value="1"/>
</dbReference>
<feature type="domain" description="Response regulatory" evidence="7">
    <location>
        <begin position="6"/>
        <end position="118"/>
    </location>
</feature>
<reference evidence="8 9" key="1">
    <citation type="submission" date="2019-12" db="EMBL/GenBank/DDBJ databases">
        <title>Genomic-based taxomic classification of the family Erythrobacteraceae.</title>
        <authorList>
            <person name="Xu L."/>
        </authorList>
    </citation>
    <scope>NUCLEOTIDE SEQUENCE [LARGE SCALE GENOMIC DNA]</scope>
    <source>
        <strain evidence="8 9">DSM 18604</strain>
    </source>
</reference>
<evidence type="ECO:0000313" key="9">
    <source>
        <dbReference type="Proteomes" id="UP000460561"/>
    </source>
</evidence>
<comment type="caution">
    <text evidence="4">Lacks conserved residue(s) required for the propagation of feature annotation.</text>
</comment>
<dbReference type="GO" id="GO:0000160">
    <property type="term" value="P:phosphorelay signal transduction system"/>
    <property type="evidence" value="ECO:0007669"/>
    <property type="project" value="InterPro"/>
</dbReference>
<evidence type="ECO:0000256" key="5">
    <source>
        <dbReference type="SAM" id="MobiDB-lite"/>
    </source>
</evidence>
<feature type="region of interest" description="Disordered" evidence="5">
    <location>
        <begin position="203"/>
        <end position="230"/>
    </location>
</feature>
<dbReference type="Proteomes" id="UP000460561">
    <property type="component" value="Unassembled WGS sequence"/>
</dbReference>
<dbReference type="SUPFAM" id="SSF52172">
    <property type="entry name" value="CheY-like"/>
    <property type="match status" value="1"/>
</dbReference>
<evidence type="ECO:0000313" key="8">
    <source>
        <dbReference type="EMBL" id="MXP24467.1"/>
    </source>
</evidence>
<evidence type="ECO:0000256" key="2">
    <source>
        <dbReference type="ARBA" id="ARBA00023125"/>
    </source>
</evidence>
<evidence type="ECO:0000259" key="7">
    <source>
        <dbReference type="PROSITE" id="PS50110"/>
    </source>
</evidence>
<name>A0A845A4J4_9SPHN</name>
<dbReference type="PRINTS" id="PR00038">
    <property type="entry name" value="HTHLUXR"/>
</dbReference>
<dbReference type="InterPro" id="IPR011006">
    <property type="entry name" value="CheY-like_superfamily"/>
</dbReference>
<comment type="caution">
    <text evidence="8">The sequence shown here is derived from an EMBL/GenBank/DDBJ whole genome shotgun (WGS) entry which is preliminary data.</text>
</comment>
<evidence type="ECO:0000256" key="1">
    <source>
        <dbReference type="ARBA" id="ARBA00023015"/>
    </source>
</evidence>
<protein>
    <submittedName>
        <fullName evidence="8">Helix-turn-helix transcriptional regulator</fullName>
    </submittedName>
</protein>
<dbReference type="InterPro" id="IPR016032">
    <property type="entry name" value="Sig_transdc_resp-reg_C-effctor"/>
</dbReference>
<dbReference type="SUPFAM" id="SSF46894">
    <property type="entry name" value="C-terminal effector domain of the bipartite response regulators"/>
    <property type="match status" value="1"/>
</dbReference>
<dbReference type="Gene3D" id="3.40.50.2300">
    <property type="match status" value="1"/>
</dbReference>
<dbReference type="AlphaFoldDB" id="A0A845A4J4"/>
<dbReference type="InterPro" id="IPR036388">
    <property type="entry name" value="WH-like_DNA-bd_sf"/>
</dbReference>